<evidence type="ECO:0000256" key="1">
    <source>
        <dbReference type="ARBA" id="ARBA00023172"/>
    </source>
</evidence>
<evidence type="ECO:0000313" key="4">
    <source>
        <dbReference type="Proteomes" id="UP001215280"/>
    </source>
</evidence>
<dbReference type="InterPro" id="IPR011010">
    <property type="entry name" value="DNA_brk_join_enz"/>
</dbReference>
<feature type="compositionally biased region" description="Polar residues" evidence="2">
    <location>
        <begin position="220"/>
        <end position="234"/>
    </location>
</feature>
<reference evidence="3" key="1">
    <citation type="submission" date="2023-03" db="EMBL/GenBank/DDBJ databases">
        <title>Massive genome expansion in bonnet fungi (Mycena s.s.) driven by repeated elements and novel gene families across ecological guilds.</title>
        <authorList>
            <consortium name="Lawrence Berkeley National Laboratory"/>
            <person name="Harder C.B."/>
            <person name="Miyauchi S."/>
            <person name="Viragh M."/>
            <person name="Kuo A."/>
            <person name="Thoen E."/>
            <person name="Andreopoulos B."/>
            <person name="Lu D."/>
            <person name="Skrede I."/>
            <person name="Drula E."/>
            <person name="Henrissat B."/>
            <person name="Morin E."/>
            <person name="Kohler A."/>
            <person name="Barry K."/>
            <person name="LaButti K."/>
            <person name="Morin E."/>
            <person name="Salamov A."/>
            <person name="Lipzen A."/>
            <person name="Mereny Z."/>
            <person name="Hegedus B."/>
            <person name="Baldrian P."/>
            <person name="Stursova M."/>
            <person name="Weitz H."/>
            <person name="Taylor A."/>
            <person name="Grigoriev I.V."/>
            <person name="Nagy L.G."/>
            <person name="Martin F."/>
            <person name="Kauserud H."/>
        </authorList>
    </citation>
    <scope>NUCLEOTIDE SEQUENCE</scope>
    <source>
        <strain evidence="3">CBHHK188m</strain>
    </source>
</reference>
<dbReference type="GO" id="GO:0015074">
    <property type="term" value="P:DNA integration"/>
    <property type="evidence" value="ECO:0007669"/>
    <property type="project" value="InterPro"/>
</dbReference>
<feature type="region of interest" description="Disordered" evidence="2">
    <location>
        <begin position="138"/>
        <end position="174"/>
    </location>
</feature>
<evidence type="ECO:0000256" key="2">
    <source>
        <dbReference type="SAM" id="MobiDB-lite"/>
    </source>
</evidence>
<evidence type="ECO:0008006" key="5">
    <source>
        <dbReference type="Google" id="ProtNLM"/>
    </source>
</evidence>
<dbReference type="SUPFAM" id="SSF47807">
    <property type="entry name" value="5' to 3' exonuclease, C-terminal subdomain"/>
    <property type="match status" value="1"/>
</dbReference>
<feature type="compositionally biased region" description="Polar residues" evidence="2">
    <location>
        <begin position="143"/>
        <end position="166"/>
    </location>
</feature>
<proteinExistence type="predicted"/>
<feature type="compositionally biased region" description="Basic and acidic residues" evidence="2">
    <location>
        <begin position="808"/>
        <end position="820"/>
    </location>
</feature>
<dbReference type="PANTHER" id="PTHR11081">
    <property type="entry name" value="FLAP ENDONUCLEASE FAMILY MEMBER"/>
    <property type="match status" value="1"/>
</dbReference>
<accession>A0AAD7IG61</accession>
<comment type="caution">
    <text evidence="3">The sequence shown here is derived from an EMBL/GenBank/DDBJ whole genome shotgun (WGS) entry which is preliminary data.</text>
</comment>
<name>A0AAD7IG61_9AGAR</name>
<keyword evidence="1" id="KW-0233">DNA recombination</keyword>
<feature type="region of interest" description="Disordered" evidence="2">
    <location>
        <begin position="801"/>
        <end position="830"/>
    </location>
</feature>
<organism evidence="3 4">
    <name type="scientific">Mycena maculata</name>
    <dbReference type="NCBI Taxonomy" id="230809"/>
    <lineage>
        <taxon>Eukaryota</taxon>
        <taxon>Fungi</taxon>
        <taxon>Dikarya</taxon>
        <taxon>Basidiomycota</taxon>
        <taxon>Agaricomycotina</taxon>
        <taxon>Agaricomycetes</taxon>
        <taxon>Agaricomycetidae</taxon>
        <taxon>Agaricales</taxon>
        <taxon>Marasmiineae</taxon>
        <taxon>Mycenaceae</taxon>
        <taxon>Mycena</taxon>
    </lineage>
</organism>
<sequence length="1426" mass="155266">MSATAAACTYSPPSHTLLQQLVGHLNGIHVLVCWDWRTGSKIVRFGQQPMINVGVQIVQGTDRSEGEHVISVTVDGFRSMVRSERHADDLTGGRGQGGRGGAHEGAGTDPDPDGNVVDTAACGETACADDGIASVTPLRGEASTPSRCPSLLLQSPSHQKRLSSSISTTSYGNGLSTTSLTLTESTVSSSFTAARVTPTLLRIQTEPTYQQLHYPPHPAASSTSTNHALPTSCPSRCHRLPPSANSNDQNPQDHGPACAHQNGHYMFKRMLIRHPTVLYVLPHPLVPSPSPAIPERVGISGFDHSYIIPVSYEDGNIRVWELPLSPPASYPGFQEKLQLNQYTFDHILRQELLLFFGRHGPPGFLAASKTMSFRDLCVLEGSIEKVRDIGTLRVGVDACARPKPHHAQMGRSPGLRALFYKLAALNQARVTAVFVFDGRHRPSVKRDKTVRAKPHWLVEEFTELIELCGFHHYTAPGEADAELAYLDCFECIDGVLTDDGDVALTPPVSDSRKVVSALMNGGDYDTVGLAGCGINIARALARCGFGDSLLAAAENMVQKDLEHFLVGWLTSWLENFVPPNTKNWTVQLPSLPELAKFCNQKFGWTALDLVGKFKTLVFPGLFTRCLTMPFNLNQQIQDHVISGRINEEHPDLSSYLAILKVDDNSSYKKYQVRLAVGALAEWTLSRIDSRASAAGAPEATITQWMPAILIEEYFPLMVNAFNQALQLPLIPVAGAIPPVIQNWLGLVDLTDENHGEEGSGLGLIDLTDDNAASQGNNLDSVASSSGVQGVVSADGIIDLTGESSDSDCSMHDRASEEEGKGPAASGSGIHKVAPAEDIIDLTGESSDSDCSLDNGGFNNSDVENLHTAATSMARTASLATVKQASSKTKKGGGRKKTATAELEALQSQKNAMRNEFGKGKRTKAAYKGYVDRGRRILDDVVKERKTKEKTGWKCPEGIDTAILAKAFNGTPNKYSAMALELYLTQKCIVEGLGKSTADAWAEIWDNLPGEKYAGPYKYDEKTETVTGCPACAPEIEGCIKNKSRVKGEAATRHHAEATTIEDVRKMMAWSLSQCSATELKRCEPKDREELLCLLKHGIVRGFISSGHSLWTRNFELCQLQERDLTPDGKGPAPYYLPFIGVFLDNWKGWQTKQGYDGPLKSNHYDIYEQKDTPEICMRRLGRDFEPDDYVFPYIAPNGVIHPKRPMSHDLVQDYSNEFASGANINKIFTTHCLRRGGAQYRFMFAPLGRRWSFSIIQWWGGWAEGEQVDTLMRSLMDSLQSYESGHGDTLNPHRLEPDKSFMGDNDVLKPPTTAEFRTLGDRILTKLNTFSASLFSNRSSPLSISKTPVTSTVADVFNLMLLSVCAPAAATAGTSITSDATITSPTLPCQDSDPVPSSPSLQSAALPLAGVSIQSWEGCNGLATCY</sequence>
<evidence type="ECO:0000313" key="3">
    <source>
        <dbReference type="EMBL" id="KAJ7742348.1"/>
    </source>
</evidence>
<dbReference type="GO" id="GO:0006281">
    <property type="term" value="P:DNA repair"/>
    <property type="evidence" value="ECO:0007669"/>
    <property type="project" value="UniProtKB-ARBA"/>
</dbReference>
<feature type="compositionally biased region" description="Gly residues" evidence="2">
    <location>
        <begin position="92"/>
        <end position="104"/>
    </location>
</feature>
<dbReference type="SUPFAM" id="SSF56349">
    <property type="entry name" value="DNA breaking-rejoining enzymes"/>
    <property type="match status" value="1"/>
</dbReference>
<gene>
    <name evidence="3" type="ORF">DFH07DRAFT_777767</name>
</gene>
<dbReference type="CDD" id="cd09870">
    <property type="entry name" value="PIN_YEN1"/>
    <property type="match status" value="1"/>
</dbReference>
<keyword evidence="4" id="KW-1185">Reference proteome</keyword>
<dbReference type="InterPro" id="IPR029060">
    <property type="entry name" value="PIN-like_dom_sf"/>
</dbReference>
<dbReference type="PANTHER" id="PTHR11081:SF75">
    <property type="entry name" value="ENDONUCLEASE, PUTATIVE (AFU_ORTHOLOGUE AFUA_3G13260)-RELATED"/>
    <property type="match status" value="1"/>
</dbReference>
<dbReference type="Gene3D" id="1.10.443.10">
    <property type="entry name" value="Intergrase catalytic core"/>
    <property type="match status" value="1"/>
</dbReference>
<feature type="region of interest" description="Disordered" evidence="2">
    <location>
        <begin position="211"/>
        <end position="259"/>
    </location>
</feature>
<feature type="region of interest" description="Disordered" evidence="2">
    <location>
        <begin position="86"/>
        <end position="118"/>
    </location>
</feature>
<protein>
    <recommendedName>
        <fullName evidence="5">XPG-I domain-containing protein</fullName>
    </recommendedName>
</protein>
<dbReference type="InterPro" id="IPR013762">
    <property type="entry name" value="Integrase-like_cat_sf"/>
</dbReference>
<dbReference type="GO" id="GO:0003677">
    <property type="term" value="F:DNA binding"/>
    <property type="evidence" value="ECO:0007669"/>
    <property type="project" value="InterPro"/>
</dbReference>
<dbReference type="InterPro" id="IPR006084">
    <property type="entry name" value="XPG/Rad2"/>
</dbReference>
<dbReference type="GO" id="GO:0006310">
    <property type="term" value="P:DNA recombination"/>
    <property type="evidence" value="ECO:0007669"/>
    <property type="project" value="UniProtKB-KW"/>
</dbReference>
<dbReference type="InterPro" id="IPR036279">
    <property type="entry name" value="5-3_exonuclease_C_sf"/>
</dbReference>
<dbReference type="Gene3D" id="3.40.50.1010">
    <property type="entry name" value="5'-nuclease"/>
    <property type="match status" value="1"/>
</dbReference>
<dbReference type="SUPFAM" id="SSF88723">
    <property type="entry name" value="PIN domain-like"/>
    <property type="match status" value="1"/>
</dbReference>
<dbReference type="EMBL" id="JARJLG010000118">
    <property type="protein sequence ID" value="KAJ7742348.1"/>
    <property type="molecule type" value="Genomic_DNA"/>
</dbReference>
<dbReference type="Proteomes" id="UP001215280">
    <property type="component" value="Unassembled WGS sequence"/>
</dbReference>
<dbReference type="GO" id="GO:0017108">
    <property type="term" value="F:5'-flap endonuclease activity"/>
    <property type="evidence" value="ECO:0007669"/>
    <property type="project" value="TreeGrafter"/>
</dbReference>
<feature type="compositionally biased region" description="Polar residues" evidence="2">
    <location>
        <begin position="243"/>
        <end position="252"/>
    </location>
</feature>